<organism evidence="1 2">
    <name type="scientific">Methanosarcina barkeri 3</name>
    <dbReference type="NCBI Taxonomy" id="1434107"/>
    <lineage>
        <taxon>Archaea</taxon>
        <taxon>Methanobacteriati</taxon>
        <taxon>Methanobacteriota</taxon>
        <taxon>Stenosarchaea group</taxon>
        <taxon>Methanomicrobia</taxon>
        <taxon>Methanosarcinales</taxon>
        <taxon>Methanosarcinaceae</taxon>
        <taxon>Methanosarcina</taxon>
    </lineage>
</organism>
<evidence type="ECO:0008006" key="3">
    <source>
        <dbReference type="Google" id="ProtNLM"/>
    </source>
</evidence>
<dbReference type="HOGENOM" id="CLU_1197635_0_0_2"/>
<protein>
    <recommendedName>
        <fullName evidence="3">DUF3226 domain-containing protein</fullName>
    </recommendedName>
</protein>
<sequence>MNIIICEGTNDVLFFEEMFNKCPKMNKKIYSMIGRTFNELETKILEDSCFNYYNNEYDLVIFGDSGKPGIHEKLFPDVISDLLGTHQDEIGILLVLDDDGVEYGDLYTKVQKTLGLLATNKRKFQKLPLYCEKDGVFIFQKVGKYGCIKAKLITVPQNIETVVVRTYLKHRNLTNSKKYNFSKKSPHIVMKELAEDFFDKDIAELIRFTASNFAIYDIENEDWAKSLLIYS</sequence>
<reference evidence="1" key="1">
    <citation type="submission" date="2014-07" db="EMBL/GenBank/DDBJ databases">
        <title>Methanogenic archaea and the global carbon cycle.</title>
        <authorList>
            <person name="Henriksen J.R."/>
            <person name="Luke J."/>
            <person name="Reinhart S."/>
            <person name="Benedict M.N."/>
            <person name="Youngblut N.D."/>
            <person name="Metcalf M.E."/>
            <person name="Whitaker R.J."/>
            <person name="Metcalf W.W."/>
        </authorList>
    </citation>
    <scope>NUCLEOTIDE SEQUENCE [LARGE SCALE GENOMIC DNA]</scope>
    <source>
        <strain evidence="1">3</strain>
    </source>
</reference>
<name>A0A0E3SHH4_METBA</name>
<dbReference type="Proteomes" id="UP000033066">
    <property type="component" value="Chromosome"/>
</dbReference>
<accession>A0A0E3SHH4</accession>
<dbReference type="AlphaFoldDB" id="A0A0E3SHH4"/>
<dbReference type="RefSeq" id="WP_048105705.1">
    <property type="nucleotide sequence ID" value="NZ_CP009517.1"/>
</dbReference>
<evidence type="ECO:0000313" key="1">
    <source>
        <dbReference type="EMBL" id="AKB80676.1"/>
    </source>
</evidence>
<dbReference type="OrthoDB" id="112432at2157"/>
<dbReference type="GeneID" id="24787524"/>
<proteinExistence type="predicted"/>
<dbReference type="PATRIC" id="fig|1434107.4.peg.113"/>
<dbReference type="EMBL" id="CP009517">
    <property type="protein sequence ID" value="AKB80676.1"/>
    <property type="molecule type" value="Genomic_DNA"/>
</dbReference>
<dbReference type="KEGG" id="mbak:MSBR3_0098"/>
<gene>
    <name evidence="1" type="ORF">MSBR3_0098</name>
</gene>
<evidence type="ECO:0000313" key="2">
    <source>
        <dbReference type="Proteomes" id="UP000033066"/>
    </source>
</evidence>
<keyword evidence="2" id="KW-1185">Reference proteome</keyword>